<protein>
    <submittedName>
        <fullName evidence="2">UDP-glycosyltransferase 91C1-like</fullName>
    </submittedName>
</protein>
<comment type="caution">
    <text evidence="2">The sequence shown here is derived from an EMBL/GenBank/DDBJ whole genome shotgun (WGS) entry which is preliminary data.</text>
</comment>
<evidence type="ECO:0000313" key="2">
    <source>
        <dbReference type="EMBL" id="KAA3451251.1"/>
    </source>
</evidence>
<dbReference type="EMBL" id="SMMG02000093">
    <property type="protein sequence ID" value="KAA3451251.1"/>
    <property type="molecule type" value="Genomic_DNA"/>
</dbReference>
<dbReference type="OrthoDB" id="984336at2759"/>
<dbReference type="Pfam" id="PF24924">
    <property type="entry name" value="DUF7745"/>
    <property type="match status" value="1"/>
</dbReference>
<dbReference type="Proteomes" id="UP000325315">
    <property type="component" value="Unassembled WGS sequence"/>
</dbReference>
<reference evidence="3" key="1">
    <citation type="journal article" date="2019" name="Plant Biotechnol. J.">
        <title>Genome sequencing of the Australian wild diploid species Gossypium australe highlights disease resistance and delayed gland morphogenesis.</title>
        <authorList>
            <person name="Cai Y."/>
            <person name="Cai X."/>
            <person name="Wang Q."/>
            <person name="Wang P."/>
            <person name="Zhang Y."/>
            <person name="Cai C."/>
            <person name="Xu Y."/>
            <person name="Wang K."/>
            <person name="Zhou Z."/>
            <person name="Wang C."/>
            <person name="Geng S."/>
            <person name="Li B."/>
            <person name="Dong Q."/>
            <person name="Hou Y."/>
            <person name="Wang H."/>
            <person name="Ai P."/>
            <person name="Liu Z."/>
            <person name="Yi F."/>
            <person name="Sun M."/>
            <person name="An G."/>
            <person name="Cheng J."/>
            <person name="Zhang Y."/>
            <person name="Shi Q."/>
            <person name="Xie Y."/>
            <person name="Shi X."/>
            <person name="Chang Y."/>
            <person name="Huang F."/>
            <person name="Chen Y."/>
            <person name="Hong S."/>
            <person name="Mi L."/>
            <person name="Sun Q."/>
            <person name="Zhang L."/>
            <person name="Zhou B."/>
            <person name="Peng R."/>
            <person name="Zhang X."/>
            <person name="Liu F."/>
        </authorList>
    </citation>
    <scope>NUCLEOTIDE SEQUENCE [LARGE SCALE GENOMIC DNA]</scope>
    <source>
        <strain evidence="3">cv. PA1801</strain>
    </source>
</reference>
<feature type="domain" description="DUF7745" evidence="1">
    <location>
        <begin position="1"/>
        <end position="113"/>
    </location>
</feature>
<evidence type="ECO:0000313" key="3">
    <source>
        <dbReference type="Proteomes" id="UP000325315"/>
    </source>
</evidence>
<proteinExistence type="predicted"/>
<organism evidence="2 3">
    <name type="scientific">Gossypium australe</name>
    <dbReference type="NCBI Taxonomy" id="47621"/>
    <lineage>
        <taxon>Eukaryota</taxon>
        <taxon>Viridiplantae</taxon>
        <taxon>Streptophyta</taxon>
        <taxon>Embryophyta</taxon>
        <taxon>Tracheophyta</taxon>
        <taxon>Spermatophyta</taxon>
        <taxon>Magnoliopsida</taxon>
        <taxon>eudicotyledons</taxon>
        <taxon>Gunneridae</taxon>
        <taxon>Pentapetalae</taxon>
        <taxon>rosids</taxon>
        <taxon>malvids</taxon>
        <taxon>Malvales</taxon>
        <taxon>Malvaceae</taxon>
        <taxon>Malvoideae</taxon>
        <taxon>Gossypium</taxon>
    </lineage>
</organism>
<name>A0A5B6TZW9_9ROSI</name>
<dbReference type="AlphaFoldDB" id="A0A5B6TZW9"/>
<dbReference type="GO" id="GO:0016740">
    <property type="term" value="F:transferase activity"/>
    <property type="evidence" value="ECO:0007669"/>
    <property type="project" value="UniProtKB-KW"/>
</dbReference>
<evidence type="ECO:0000259" key="1">
    <source>
        <dbReference type="Pfam" id="PF24924"/>
    </source>
</evidence>
<gene>
    <name evidence="2" type="ORF">EPI10_034472</name>
</gene>
<keyword evidence="2" id="KW-0808">Transferase</keyword>
<dbReference type="InterPro" id="IPR056647">
    <property type="entry name" value="DUF7745"/>
</dbReference>
<sequence>MEEYKTLLHCPRILVDKAYSRAANAPTFVKKLMSITGMSELTARIQQKGDGKCIPWVIMRDLILAHLDVGKKVDIFALSIYGLMIFPKALKHIDKAVTDLFDHLDKKITPALLEGGQELFGWSQMRSVISVGVLIIASNRNLGAIGYTSLLALRQYKSRQIIPATYGLAQCEFST</sequence>
<accession>A0A5B6TZW9</accession>
<keyword evidence="3" id="KW-1185">Reference proteome</keyword>
<dbReference type="PANTHER" id="PTHR48200">
    <property type="entry name" value="PROTEIN, PUTATIVE-RELATED"/>
    <property type="match status" value="1"/>
</dbReference>
<dbReference type="PANTHER" id="PTHR48200:SF1">
    <property type="entry name" value="AMINOTRANSFERASE-LIKE PLANT MOBILE DOMAIN-CONTAINING PROTEIN"/>
    <property type="match status" value="1"/>
</dbReference>